<dbReference type="InterPro" id="IPR045307">
    <property type="entry name" value="ADCK1_dom"/>
</dbReference>
<dbReference type="OMA" id="RCNPEDI"/>
<sequence>MQSNGIGDRHLLSGGAPVLADGSAAAAAAVGPPATDLTARIKNNIEDGGATVVVAKARARAEAAVRAARLVWTAVLISADYKAFDVSKAFQRATSFGEENTAMGEYEALADEMWQAQEQQRRCGIEAETLPDPQQRALARARSKEWHSKVTVAAKKIADAEAAGLRAPMSDLHRRSAERLRDLCSVNGGVYVKLGQHLSQLDFVLPPEFIDVLRCMLDQAPQTPIEDVREVIREELGEYPETLWRTFDPKAIASASLAQVHRAEGWNGEQLAVKVQHRGLRETSKGDVDAVCLVVAAVDRLFPKFSYKWLADEVERNLPRELDFLHEASNSRRCAAMFEGRSDICVPPVVREQTAERVLTMKFEPGLRATDVEGMRAMGVSLPRVASLISEAFCEQMFRHGSVHCDPHGANVLVRPHPEARRGSGRPQLVLLDHGLYRELTEKFRVDHCRLWKAMVFKDIPGVKKYCQRLNSGDMYHLLAAILCGRSWDAIEDTTSGMDGLHTKDIETEKGMVRGYVQQYAPEIAMLLSKVDRQMLLLFKTNDCLRHIDRTLGAPINTFVIAAKTCISVLREEDAKGALARLGASERNFVVRGLLRLLYFVRGVPEALKVNAQLLAMEVQERLLERRLQQQRR</sequence>
<dbReference type="GO" id="GO:0055088">
    <property type="term" value="P:lipid homeostasis"/>
    <property type="evidence" value="ECO:0007669"/>
    <property type="project" value="TreeGrafter"/>
</dbReference>
<comment type="similarity">
    <text evidence="1">Belongs to the protein kinase superfamily. ADCK protein kinase family.</text>
</comment>
<dbReference type="EMBL" id="FN648553">
    <property type="protein sequence ID" value="CBN77154.1"/>
    <property type="molecule type" value="Genomic_DNA"/>
</dbReference>
<dbReference type="Pfam" id="PF03109">
    <property type="entry name" value="ABC1"/>
    <property type="match status" value="1"/>
</dbReference>
<dbReference type="AlphaFoldDB" id="D8LLF6"/>
<accession>D8LLF6</accession>
<dbReference type="PANTHER" id="PTHR43173">
    <property type="entry name" value="ABC1 FAMILY PROTEIN"/>
    <property type="match status" value="1"/>
</dbReference>
<dbReference type="InterPro" id="IPR011009">
    <property type="entry name" value="Kinase-like_dom_sf"/>
</dbReference>
<dbReference type="PANTHER" id="PTHR43173:SF19">
    <property type="entry name" value="AARF DOMAIN-CONTAINING PROTEIN KINASE 1"/>
    <property type="match status" value="1"/>
</dbReference>
<dbReference type="EMBL" id="FN649745">
    <property type="protein sequence ID" value="CBN77154.1"/>
    <property type="molecule type" value="Genomic_DNA"/>
</dbReference>
<gene>
    <name evidence="3" type="ORF">Esi_0036_0143</name>
</gene>
<dbReference type="STRING" id="2880.D8LLF6"/>
<name>D8LLF6_ECTSI</name>
<dbReference type="GO" id="GO:0005743">
    <property type="term" value="C:mitochondrial inner membrane"/>
    <property type="evidence" value="ECO:0007669"/>
    <property type="project" value="TreeGrafter"/>
</dbReference>
<dbReference type="CDD" id="cd13969">
    <property type="entry name" value="ADCK1-like"/>
    <property type="match status" value="1"/>
</dbReference>
<protein>
    <recommendedName>
        <fullName evidence="2">ABC1 atypical kinase-like domain-containing protein</fullName>
    </recommendedName>
</protein>
<dbReference type="InterPro" id="IPR051130">
    <property type="entry name" value="Mito_struct-func_regulator"/>
</dbReference>
<dbReference type="GO" id="GO:0007005">
    <property type="term" value="P:mitochondrion organization"/>
    <property type="evidence" value="ECO:0007669"/>
    <property type="project" value="TreeGrafter"/>
</dbReference>
<feature type="domain" description="ABC1 atypical kinase-like" evidence="2">
    <location>
        <begin position="216"/>
        <end position="466"/>
    </location>
</feature>
<evidence type="ECO:0000256" key="1">
    <source>
        <dbReference type="ARBA" id="ARBA00009670"/>
    </source>
</evidence>
<dbReference type="OrthoDB" id="427480at2759"/>
<dbReference type="InParanoid" id="D8LLF6"/>
<dbReference type="InterPro" id="IPR004147">
    <property type="entry name" value="ABC1_dom"/>
</dbReference>
<dbReference type="Proteomes" id="UP000002630">
    <property type="component" value="Linkage Group LG20"/>
</dbReference>
<proteinExistence type="inferred from homology"/>
<evidence type="ECO:0000313" key="3">
    <source>
        <dbReference type="EMBL" id="CBN77154.1"/>
    </source>
</evidence>
<dbReference type="SUPFAM" id="SSF56112">
    <property type="entry name" value="Protein kinase-like (PK-like)"/>
    <property type="match status" value="1"/>
</dbReference>
<organism evidence="3 4">
    <name type="scientific">Ectocarpus siliculosus</name>
    <name type="common">Brown alga</name>
    <name type="synonym">Conferva siliculosa</name>
    <dbReference type="NCBI Taxonomy" id="2880"/>
    <lineage>
        <taxon>Eukaryota</taxon>
        <taxon>Sar</taxon>
        <taxon>Stramenopiles</taxon>
        <taxon>Ochrophyta</taxon>
        <taxon>PX clade</taxon>
        <taxon>Phaeophyceae</taxon>
        <taxon>Ectocarpales</taxon>
        <taxon>Ectocarpaceae</taxon>
        <taxon>Ectocarpus</taxon>
    </lineage>
</organism>
<reference evidence="3 4" key="1">
    <citation type="journal article" date="2010" name="Nature">
        <title>The Ectocarpus genome and the independent evolution of multicellularity in brown algae.</title>
        <authorList>
            <person name="Cock J.M."/>
            <person name="Sterck L."/>
            <person name="Rouze P."/>
            <person name="Scornet D."/>
            <person name="Allen A.E."/>
            <person name="Amoutzias G."/>
            <person name="Anthouard V."/>
            <person name="Artiguenave F."/>
            <person name="Aury J.M."/>
            <person name="Badger J.H."/>
            <person name="Beszteri B."/>
            <person name="Billiau K."/>
            <person name="Bonnet E."/>
            <person name="Bothwell J.H."/>
            <person name="Bowler C."/>
            <person name="Boyen C."/>
            <person name="Brownlee C."/>
            <person name="Carrano C.J."/>
            <person name="Charrier B."/>
            <person name="Cho G.Y."/>
            <person name="Coelho S.M."/>
            <person name="Collen J."/>
            <person name="Corre E."/>
            <person name="Da Silva C."/>
            <person name="Delage L."/>
            <person name="Delaroque N."/>
            <person name="Dittami S.M."/>
            <person name="Doulbeau S."/>
            <person name="Elias M."/>
            <person name="Farnham G."/>
            <person name="Gachon C.M."/>
            <person name="Gschloessl B."/>
            <person name="Heesch S."/>
            <person name="Jabbari K."/>
            <person name="Jubin C."/>
            <person name="Kawai H."/>
            <person name="Kimura K."/>
            <person name="Kloareg B."/>
            <person name="Kupper F.C."/>
            <person name="Lang D."/>
            <person name="Le Bail A."/>
            <person name="Leblanc C."/>
            <person name="Lerouge P."/>
            <person name="Lohr M."/>
            <person name="Lopez P.J."/>
            <person name="Martens C."/>
            <person name="Maumus F."/>
            <person name="Michel G."/>
            <person name="Miranda-Saavedra D."/>
            <person name="Morales J."/>
            <person name="Moreau H."/>
            <person name="Motomura T."/>
            <person name="Nagasato C."/>
            <person name="Napoli C.A."/>
            <person name="Nelson D.R."/>
            <person name="Nyvall-Collen P."/>
            <person name="Peters A.F."/>
            <person name="Pommier C."/>
            <person name="Potin P."/>
            <person name="Poulain J."/>
            <person name="Quesneville H."/>
            <person name="Read B."/>
            <person name="Rensing S.A."/>
            <person name="Ritter A."/>
            <person name="Rousvoal S."/>
            <person name="Samanta M."/>
            <person name="Samson G."/>
            <person name="Schroeder D.C."/>
            <person name="Segurens B."/>
            <person name="Strittmatter M."/>
            <person name="Tonon T."/>
            <person name="Tregear J.W."/>
            <person name="Valentin K."/>
            <person name="von Dassow P."/>
            <person name="Yamagishi T."/>
            <person name="Van de Peer Y."/>
            <person name="Wincker P."/>
        </authorList>
    </citation>
    <scope>NUCLEOTIDE SEQUENCE [LARGE SCALE GENOMIC DNA]</scope>
    <source>
        <strain evidence="4">Ec32 / CCAP1310/4</strain>
    </source>
</reference>
<evidence type="ECO:0000259" key="2">
    <source>
        <dbReference type="Pfam" id="PF03109"/>
    </source>
</evidence>
<keyword evidence="4" id="KW-1185">Reference proteome</keyword>
<evidence type="ECO:0000313" key="4">
    <source>
        <dbReference type="Proteomes" id="UP000002630"/>
    </source>
</evidence>
<dbReference type="eggNOG" id="KOG1235">
    <property type="taxonomic scope" value="Eukaryota"/>
</dbReference>